<feature type="disulfide bond" evidence="6">
    <location>
        <begin position="87"/>
        <end position="105"/>
    </location>
</feature>
<dbReference type="GO" id="GO:0009897">
    <property type="term" value="C:external side of plasma membrane"/>
    <property type="evidence" value="ECO:0007669"/>
    <property type="project" value="TreeGrafter"/>
</dbReference>
<evidence type="ECO:0000256" key="5">
    <source>
        <dbReference type="ARBA" id="ARBA00023180"/>
    </source>
</evidence>
<evidence type="ECO:0000256" key="4">
    <source>
        <dbReference type="ARBA" id="ARBA00023157"/>
    </source>
</evidence>
<sequence>MALGLWLQLLALLALLKEVELPALKIRCTTGEYPYSGQCCKNCPAGTYVAEHCIFPSTLGTCRRCTEGEDYTEHENGLEQCLPCKPCNFGFVEVRHCTVKNNTECQCKSGYYCPPGCEECIRCTKKCPEGQVVVRSCSATTDTECGSPPTETTNATLWAILVSVVILLLVLGIVLTLCICCRKDKASDCLINVPNPESTSSSVETSALINKFFENSERSSLESVGTNKEHVPGNEPSAPPLQPPDNSAGRIGQTNVPKPDEPDRVIVKDPSSEKLKELYYDSRNKVPPQCWKMLMRKSGLLDNDIEKIICDNAHHTDEQHYQMLKALQDRYGTGDALCKFLVGLRHMKLNHIYENLINELKSNDIITVETKD</sequence>
<dbReference type="GO" id="GO:0006924">
    <property type="term" value="P:activation-induced cell death of T cells"/>
    <property type="evidence" value="ECO:0007669"/>
    <property type="project" value="TreeGrafter"/>
</dbReference>
<dbReference type="Gene3D" id="2.10.50.10">
    <property type="entry name" value="Tumor Necrosis Factor Receptor, subunit A, domain 2"/>
    <property type="match status" value="2"/>
</dbReference>
<dbReference type="GO" id="GO:0045121">
    <property type="term" value="C:membrane raft"/>
    <property type="evidence" value="ECO:0007669"/>
    <property type="project" value="TreeGrafter"/>
</dbReference>
<feature type="domain" description="Death" evidence="10">
    <location>
        <begin position="291"/>
        <end position="360"/>
    </location>
</feature>
<evidence type="ECO:0000256" key="1">
    <source>
        <dbReference type="ARBA" id="ARBA00022703"/>
    </source>
</evidence>
<evidence type="ECO:0000256" key="6">
    <source>
        <dbReference type="PROSITE-ProRule" id="PRU00206"/>
    </source>
</evidence>
<feature type="disulfide bond" evidence="6">
    <location>
        <begin position="127"/>
        <end position="145"/>
    </location>
</feature>
<evidence type="ECO:0000256" key="2">
    <source>
        <dbReference type="ARBA" id="ARBA00022729"/>
    </source>
</evidence>
<dbReference type="PANTHER" id="PTHR46874:SF2">
    <property type="entry name" value="TUMOR NECROSIS FACTOR RECEPTOR SUPERFAMILY MEMBER 10A ISOFORM X1"/>
    <property type="match status" value="1"/>
</dbReference>
<evidence type="ECO:0000256" key="3">
    <source>
        <dbReference type="ARBA" id="ARBA00022737"/>
    </source>
</evidence>
<dbReference type="SUPFAM" id="SSF47986">
    <property type="entry name" value="DEATH domain"/>
    <property type="match status" value="1"/>
</dbReference>
<dbReference type="InterPro" id="IPR001368">
    <property type="entry name" value="TNFR/NGFR_Cys_rich_reg"/>
</dbReference>
<name>A0A8D2KWR2_VARKO</name>
<dbReference type="GO" id="GO:0097527">
    <property type="term" value="P:necroptotic signaling pathway"/>
    <property type="evidence" value="ECO:0007669"/>
    <property type="project" value="TreeGrafter"/>
</dbReference>
<protein>
    <submittedName>
        <fullName evidence="12">Uncharacterized protein</fullName>
    </submittedName>
</protein>
<feature type="chain" id="PRO_5034034298" evidence="9">
    <location>
        <begin position="22"/>
        <end position="372"/>
    </location>
</feature>
<feature type="transmembrane region" description="Helical" evidence="8">
    <location>
        <begin position="157"/>
        <end position="180"/>
    </location>
</feature>
<gene>
    <name evidence="12" type="primary">LOC123021245</name>
</gene>
<dbReference type="Proteomes" id="UP000694545">
    <property type="component" value="Unplaced"/>
</dbReference>
<keyword evidence="13" id="KW-1185">Reference proteome</keyword>
<dbReference type="PANTHER" id="PTHR46874">
    <property type="entry name" value="TUMOR NECROSIS FACTOR RECEPTOR SUPERFAMILY MEMBER 6"/>
    <property type="match status" value="1"/>
</dbReference>
<keyword evidence="5" id="KW-0325">Glycoprotein</keyword>
<dbReference type="InterPro" id="IPR000488">
    <property type="entry name" value="Death_dom"/>
</dbReference>
<evidence type="ECO:0000256" key="8">
    <source>
        <dbReference type="SAM" id="Phobius"/>
    </source>
</evidence>
<evidence type="ECO:0000313" key="12">
    <source>
        <dbReference type="Ensembl" id="ENSVKKP00000013212.1"/>
    </source>
</evidence>
<dbReference type="GO" id="GO:0043066">
    <property type="term" value="P:negative regulation of apoptotic process"/>
    <property type="evidence" value="ECO:0007669"/>
    <property type="project" value="TreeGrafter"/>
</dbReference>
<dbReference type="Gene3D" id="1.10.533.10">
    <property type="entry name" value="Death Domain, Fas"/>
    <property type="match status" value="1"/>
</dbReference>
<feature type="repeat" description="TNFR-Cys" evidence="6">
    <location>
        <begin position="106"/>
        <end position="145"/>
    </location>
</feature>
<dbReference type="PROSITE" id="PS50050">
    <property type="entry name" value="TNFR_NGFR_2"/>
    <property type="match status" value="2"/>
</dbReference>
<feature type="disulfide bond" evidence="6">
    <location>
        <begin position="84"/>
        <end position="97"/>
    </location>
</feature>
<dbReference type="Pfam" id="PF00531">
    <property type="entry name" value="Death"/>
    <property type="match status" value="1"/>
</dbReference>
<feature type="repeat" description="TNFR-Cys" evidence="6">
    <location>
        <begin position="64"/>
        <end position="105"/>
    </location>
</feature>
<keyword evidence="3" id="KW-0677">Repeat</keyword>
<dbReference type="InterPro" id="IPR011029">
    <property type="entry name" value="DEATH-like_dom_sf"/>
</dbReference>
<comment type="caution">
    <text evidence="6">Lacks conserved residue(s) required for the propagation of feature annotation.</text>
</comment>
<feature type="region of interest" description="Disordered" evidence="7">
    <location>
        <begin position="221"/>
        <end position="264"/>
    </location>
</feature>
<dbReference type="GO" id="GO:0032872">
    <property type="term" value="P:regulation of stress-activated MAPK cascade"/>
    <property type="evidence" value="ECO:0007669"/>
    <property type="project" value="TreeGrafter"/>
</dbReference>
<keyword evidence="8" id="KW-0472">Membrane</keyword>
<dbReference type="Pfam" id="PF00020">
    <property type="entry name" value="TNFR_c6"/>
    <property type="match status" value="2"/>
</dbReference>
<evidence type="ECO:0000256" key="7">
    <source>
        <dbReference type="SAM" id="MobiDB-lite"/>
    </source>
</evidence>
<keyword evidence="1" id="KW-0053">Apoptosis</keyword>
<dbReference type="RefSeq" id="XP_044281800.1">
    <property type="nucleotide sequence ID" value="XM_044425865.1"/>
</dbReference>
<feature type="domain" description="TNFR-Cys" evidence="11">
    <location>
        <begin position="106"/>
        <end position="145"/>
    </location>
</feature>
<feature type="domain" description="TNFR-Cys" evidence="11">
    <location>
        <begin position="64"/>
        <end position="105"/>
    </location>
</feature>
<feature type="signal peptide" evidence="9">
    <location>
        <begin position="1"/>
        <end position="21"/>
    </location>
</feature>
<dbReference type="AlphaFoldDB" id="A0A8D2KWR2"/>
<proteinExistence type="predicted"/>
<dbReference type="SMART" id="SM00005">
    <property type="entry name" value="DEATH"/>
    <property type="match status" value="1"/>
</dbReference>
<keyword evidence="8" id="KW-1133">Transmembrane helix</keyword>
<dbReference type="GO" id="GO:0097049">
    <property type="term" value="P:motor neuron apoptotic process"/>
    <property type="evidence" value="ECO:0007669"/>
    <property type="project" value="TreeGrafter"/>
</dbReference>
<dbReference type="OrthoDB" id="8848202at2759"/>
<dbReference type="GO" id="GO:0031265">
    <property type="term" value="C:CD95 death-inducing signaling complex"/>
    <property type="evidence" value="ECO:0007669"/>
    <property type="project" value="TreeGrafter"/>
</dbReference>
<evidence type="ECO:0000259" key="11">
    <source>
        <dbReference type="PROSITE" id="PS50050"/>
    </source>
</evidence>
<organism evidence="12 13">
    <name type="scientific">Varanus komodoensis</name>
    <name type="common">Komodo dragon</name>
    <dbReference type="NCBI Taxonomy" id="61221"/>
    <lineage>
        <taxon>Eukaryota</taxon>
        <taxon>Metazoa</taxon>
        <taxon>Chordata</taxon>
        <taxon>Craniata</taxon>
        <taxon>Vertebrata</taxon>
        <taxon>Euteleostomi</taxon>
        <taxon>Lepidosauria</taxon>
        <taxon>Squamata</taxon>
        <taxon>Bifurcata</taxon>
        <taxon>Unidentata</taxon>
        <taxon>Episquamata</taxon>
        <taxon>Toxicofera</taxon>
        <taxon>Anguimorpha</taxon>
        <taxon>Paleoanguimorpha</taxon>
        <taxon>Varanoidea</taxon>
        <taxon>Varanidae</taxon>
        <taxon>Varanus</taxon>
    </lineage>
</organism>
<dbReference type="SUPFAM" id="SSF57586">
    <property type="entry name" value="TNF receptor-like"/>
    <property type="match status" value="2"/>
</dbReference>
<keyword evidence="8" id="KW-0812">Transmembrane</keyword>
<dbReference type="GeneID" id="123021245"/>
<reference evidence="12" key="1">
    <citation type="submission" date="2025-08" db="UniProtKB">
        <authorList>
            <consortium name="Ensembl"/>
        </authorList>
    </citation>
    <scope>IDENTIFICATION</scope>
</reference>
<dbReference type="PROSITE" id="PS50017">
    <property type="entry name" value="DEATH_DOMAIN"/>
    <property type="match status" value="1"/>
</dbReference>
<dbReference type="SMART" id="SM00208">
    <property type="entry name" value="TNFR"/>
    <property type="match status" value="2"/>
</dbReference>
<dbReference type="GO" id="GO:0005031">
    <property type="term" value="F:tumor necrosis factor receptor activity"/>
    <property type="evidence" value="ECO:0007669"/>
    <property type="project" value="TreeGrafter"/>
</dbReference>
<keyword evidence="2 9" id="KW-0732">Signal</keyword>
<accession>A0A8D2KWR2</accession>
<evidence type="ECO:0000313" key="13">
    <source>
        <dbReference type="Proteomes" id="UP000694545"/>
    </source>
</evidence>
<evidence type="ECO:0000259" key="10">
    <source>
        <dbReference type="PROSITE" id="PS50017"/>
    </source>
</evidence>
<evidence type="ECO:0000256" key="9">
    <source>
        <dbReference type="SAM" id="SignalP"/>
    </source>
</evidence>
<reference evidence="12" key="2">
    <citation type="submission" date="2025-09" db="UniProtKB">
        <authorList>
            <consortium name="Ensembl"/>
        </authorList>
    </citation>
    <scope>IDENTIFICATION</scope>
</reference>
<dbReference type="KEGG" id="vko:123021245"/>
<dbReference type="Ensembl" id="ENSVKKT00000013530.1">
    <property type="protein sequence ID" value="ENSVKKP00000013212.1"/>
    <property type="gene ID" value="ENSVKKG00000009137.1"/>
</dbReference>
<keyword evidence="4 6" id="KW-1015">Disulfide bond</keyword>
<dbReference type="GO" id="GO:0097192">
    <property type="term" value="P:extrinsic apoptotic signaling pathway in absence of ligand"/>
    <property type="evidence" value="ECO:0007669"/>
    <property type="project" value="TreeGrafter"/>
</dbReference>
<dbReference type="OMA" id="IWRKCKP"/>